<keyword evidence="7 13" id="KW-0521">NADP</keyword>
<dbReference type="GO" id="GO:0035999">
    <property type="term" value="P:tetrahydrofolate interconversion"/>
    <property type="evidence" value="ECO:0007669"/>
    <property type="project" value="UniProtKB-UniRule"/>
</dbReference>
<reference evidence="16" key="1">
    <citation type="journal article" date="2021" name="PeerJ">
        <title>Extensive microbial diversity within the chicken gut microbiome revealed by metagenomics and culture.</title>
        <authorList>
            <person name="Gilroy R."/>
            <person name="Ravi A."/>
            <person name="Getino M."/>
            <person name="Pursley I."/>
            <person name="Horton D.L."/>
            <person name="Alikhan N.F."/>
            <person name="Baker D."/>
            <person name="Gharbi K."/>
            <person name="Hall N."/>
            <person name="Watson M."/>
            <person name="Adriaenssens E.M."/>
            <person name="Foster-Nyarko E."/>
            <person name="Jarju S."/>
            <person name="Secka A."/>
            <person name="Antonio M."/>
            <person name="Oren A."/>
            <person name="Chaudhuri R.R."/>
            <person name="La Ragione R."/>
            <person name="Hildebrand F."/>
            <person name="Pallen M.J."/>
        </authorList>
    </citation>
    <scope>NUCLEOTIDE SEQUENCE</scope>
    <source>
        <strain evidence="16">CHK187-11901</strain>
    </source>
</reference>
<evidence type="ECO:0000313" key="17">
    <source>
        <dbReference type="Proteomes" id="UP000823896"/>
    </source>
</evidence>
<dbReference type="PRINTS" id="PR00085">
    <property type="entry name" value="THFDHDRGNASE"/>
</dbReference>
<protein>
    <recommendedName>
        <fullName evidence="13">Bifunctional protein FolD</fullName>
    </recommendedName>
    <domain>
        <recommendedName>
            <fullName evidence="13">Methylenetetrahydrofolate dehydrogenase</fullName>
            <ecNumber evidence="13">1.5.1.5</ecNumber>
        </recommendedName>
    </domain>
    <domain>
        <recommendedName>
            <fullName evidence="13">Methenyltetrahydrofolate cyclohydrolase</fullName>
            <ecNumber evidence="13">3.5.4.9</ecNumber>
        </recommendedName>
    </domain>
</protein>
<dbReference type="GO" id="GO:0006164">
    <property type="term" value="P:purine nucleotide biosynthetic process"/>
    <property type="evidence" value="ECO:0007669"/>
    <property type="project" value="UniProtKB-KW"/>
</dbReference>
<dbReference type="SUPFAM" id="SSF51735">
    <property type="entry name" value="NAD(P)-binding Rossmann-fold domains"/>
    <property type="match status" value="1"/>
</dbReference>
<evidence type="ECO:0000256" key="7">
    <source>
        <dbReference type="ARBA" id="ARBA00022857"/>
    </source>
</evidence>
<evidence type="ECO:0000313" key="16">
    <source>
        <dbReference type="EMBL" id="HJC36101.1"/>
    </source>
</evidence>
<evidence type="ECO:0000256" key="9">
    <source>
        <dbReference type="ARBA" id="ARBA00023102"/>
    </source>
</evidence>
<evidence type="ECO:0000256" key="10">
    <source>
        <dbReference type="ARBA" id="ARBA00023167"/>
    </source>
</evidence>
<dbReference type="HAMAP" id="MF_01576">
    <property type="entry name" value="THF_DHG_CYH"/>
    <property type="match status" value="1"/>
</dbReference>
<dbReference type="Gene3D" id="3.40.50.10860">
    <property type="entry name" value="Leucine Dehydrogenase, chain A, domain 1"/>
    <property type="match status" value="1"/>
</dbReference>
<keyword evidence="8 13" id="KW-0560">Oxidoreductase</keyword>
<dbReference type="Proteomes" id="UP000823896">
    <property type="component" value="Unassembled WGS sequence"/>
</dbReference>
<dbReference type="FunFam" id="3.40.50.10860:FF:000001">
    <property type="entry name" value="Bifunctional protein FolD"/>
    <property type="match status" value="1"/>
</dbReference>
<evidence type="ECO:0000259" key="15">
    <source>
        <dbReference type="Pfam" id="PF02882"/>
    </source>
</evidence>
<evidence type="ECO:0000256" key="6">
    <source>
        <dbReference type="ARBA" id="ARBA00022801"/>
    </source>
</evidence>
<dbReference type="EC" id="1.5.1.5" evidence="13"/>
<comment type="caution">
    <text evidence="13">Lacks conserved residue(s) required for the propagation of feature annotation.</text>
</comment>
<comment type="caution">
    <text evidence="16">The sequence shown here is derived from an EMBL/GenBank/DDBJ whole genome shotgun (WGS) entry which is preliminary data.</text>
</comment>
<keyword evidence="9 13" id="KW-0368">Histidine biosynthesis</keyword>
<evidence type="ECO:0000256" key="4">
    <source>
        <dbReference type="ARBA" id="ARBA00022605"/>
    </source>
</evidence>
<comment type="subunit">
    <text evidence="2 13">Homodimer.</text>
</comment>
<dbReference type="NCBIfam" id="NF008058">
    <property type="entry name" value="PRK10792.1"/>
    <property type="match status" value="1"/>
</dbReference>
<keyword evidence="11 13" id="KW-0511">Multifunctional enzyme</keyword>
<dbReference type="InterPro" id="IPR020867">
    <property type="entry name" value="THF_DH/CycHdrlase_CS"/>
</dbReference>
<evidence type="ECO:0000256" key="8">
    <source>
        <dbReference type="ARBA" id="ARBA00023002"/>
    </source>
</evidence>
<dbReference type="InterPro" id="IPR020631">
    <property type="entry name" value="THF_DH/CycHdrlase_NAD-bd_dom"/>
</dbReference>
<evidence type="ECO:0000256" key="5">
    <source>
        <dbReference type="ARBA" id="ARBA00022755"/>
    </source>
</evidence>
<accession>A0A9D2NRC8</accession>
<comment type="catalytic activity">
    <reaction evidence="12 13">
        <text>(6R)-5,10-methenyltetrahydrofolate + H2O = (6R)-10-formyltetrahydrofolate + H(+)</text>
        <dbReference type="Rhea" id="RHEA:23700"/>
        <dbReference type="ChEBI" id="CHEBI:15377"/>
        <dbReference type="ChEBI" id="CHEBI:15378"/>
        <dbReference type="ChEBI" id="CHEBI:57455"/>
        <dbReference type="ChEBI" id="CHEBI:195366"/>
        <dbReference type="EC" id="3.5.4.9"/>
    </reaction>
</comment>
<comment type="function">
    <text evidence="13">Catalyzes the oxidation of 5,10-methylenetetrahydrofolate to 5,10-methenyltetrahydrofolate and then the hydrolysis of 5,10-methenyltetrahydrofolate to 10-formyltetrahydrofolate.</text>
</comment>
<feature type="domain" description="Tetrahydrofolate dehydrogenase/cyclohydrolase catalytic" evidence="14">
    <location>
        <begin position="4"/>
        <end position="119"/>
    </location>
</feature>
<evidence type="ECO:0000256" key="12">
    <source>
        <dbReference type="ARBA" id="ARBA00036357"/>
    </source>
</evidence>
<comment type="catalytic activity">
    <reaction evidence="13">
        <text>(6R)-5,10-methylene-5,6,7,8-tetrahydrofolate + NADP(+) = (6R)-5,10-methenyltetrahydrofolate + NADPH</text>
        <dbReference type="Rhea" id="RHEA:22812"/>
        <dbReference type="ChEBI" id="CHEBI:15636"/>
        <dbReference type="ChEBI" id="CHEBI:57455"/>
        <dbReference type="ChEBI" id="CHEBI:57783"/>
        <dbReference type="ChEBI" id="CHEBI:58349"/>
        <dbReference type="EC" id="1.5.1.5"/>
    </reaction>
</comment>
<proteinExistence type="inferred from homology"/>
<name>A0A9D2NRC8_9FIRM</name>
<comment type="pathway">
    <text evidence="1 13">One-carbon metabolism; tetrahydrofolate interconversion.</text>
</comment>
<dbReference type="GO" id="GO:0005829">
    <property type="term" value="C:cytosol"/>
    <property type="evidence" value="ECO:0007669"/>
    <property type="project" value="TreeGrafter"/>
</dbReference>
<dbReference type="PANTHER" id="PTHR48099">
    <property type="entry name" value="C-1-TETRAHYDROFOLATE SYNTHASE, CYTOPLASMIC-RELATED"/>
    <property type="match status" value="1"/>
</dbReference>
<dbReference type="GO" id="GO:0004488">
    <property type="term" value="F:methylenetetrahydrofolate dehydrogenase (NADP+) activity"/>
    <property type="evidence" value="ECO:0007669"/>
    <property type="project" value="UniProtKB-UniRule"/>
</dbReference>
<dbReference type="Pfam" id="PF00763">
    <property type="entry name" value="THF_DHG_CYH"/>
    <property type="match status" value="1"/>
</dbReference>
<dbReference type="GO" id="GO:0004477">
    <property type="term" value="F:methenyltetrahydrofolate cyclohydrolase activity"/>
    <property type="evidence" value="ECO:0007669"/>
    <property type="project" value="UniProtKB-UniRule"/>
</dbReference>
<dbReference type="AlphaFoldDB" id="A0A9D2NRC8"/>
<dbReference type="InterPro" id="IPR046346">
    <property type="entry name" value="Aminoacid_DH-like_N_sf"/>
</dbReference>
<dbReference type="InterPro" id="IPR020630">
    <property type="entry name" value="THF_DH/CycHdrlase_cat_dom"/>
</dbReference>
<reference evidence="16" key="2">
    <citation type="submission" date="2021-04" db="EMBL/GenBank/DDBJ databases">
        <authorList>
            <person name="Gilroy R."/>
        </authorList>
    </citation>
    <scope>NUCLEOTIDE SEQUENCE</scope>
    <source>
        <strain evidence="16">CHK187-11901</strain>
    </source>
</reference>
<evidence type="ECO:0000256" key="11">
    <source>
        <dbReference type="ARBA" id="ARBA00023268"/>
    </source>
</evidence>
<dbReference type="SUPFAM" id="SSF53223">
    <property type="entry name" value="Aminoacid dehydrogenase-like, N-terminal domain"/>
    <property type="match status" value="1"/>
</dbReference>
<sequence>MKLISGKTIAADIRETLRQRIESLKEAEKRLPKLSVILVGDDPASATYVRNKERACAQTGILSETIRMSKDTTQQALLEVIRRLNADETVDGILVQLPLPAHIEASEVLMAIEPGKDVDGFHPVNVGKMMTGMQALLPCTPKGVIRMLEAAGYDDLSGMRATVIGRSNIVGKPVAQLLLAKHATVTTVHSHTARIAEVCAEADIVVAAIGRPKLIGADWIKEGAVVIDVGINRDEHGKLCGDVDFEQVKDKAEAISPVPGGVGPMTIAMLLENTLEAYAEHEKGGRGHGSAAV</sequence>
<feature type="binding site" evidence="13">
    <location>
        <begin position="165"/>
        <end position="167"/>
    </location>
    <ligand>
        <name>NADP(+)</name>
        <dbReference type="ChEBI" id="CHEBI:58349"/>
    </ligand>
</feature>
<dbReference type="FunFam" id="3.40.50.720:FF:000006">
    <property type="entry name" value="Bifunctional protein FolD"/>
    <property type="match status" value="1"/>
</dbReference>
<dbReference type="EC" id="3.5.4.9" evidence="13"/>
<organism evidence="16 17">
    <name type="scientific">Candidatus Merdibacter merdavium</name>
    <dbReference type="NCBI Taxonomy" id="2838692"/>
    <lineage>
        <taxon>Bacteria</taxon>
        <taxon>Bacillati</taxon>
        <taxon>Bacillota</taxon>
        <taxon>Erysipelotrichia</taxon>
        <taxon>Erysipelotrichales</taxon>
        <taxon>Erysipelotrichaceae</taxon>
        <taxon>Merdibacter</taxon>
    </lineage>
</organism>
<evidence type="ECO:0000259" key="14">
    <source>
        <dbReference type="Pfam" id="PF00763"/>
    </source>
</evidence>
<evidence type="ECO:0000256" key="3">
    <source>
        <dbReference type="ARBA" id="ARBA00022563"/>
    </source>
</evidence>
<feature type="domain" description="Tetrahydrofolate dehydrogenase/cyclohydrolase NAD(P)-binding" evidence="15">
    <location>
        <begin position="138"/>
        <end position="280"/>
    </location>
</feature>
<keyword evidence="3 13" id="KW-0554">One-carbon metabolism</keyword>
<dbReference type="NCBIfam" id="NF010783">
    <property type="entry name" value="PRK14186.1"/>
    <property type="match status" value="1"/>
</dbReference>
<keyword evidence="6 13" id="KW-0378">Hydrolase</keyword>
<comment type="similarity">
    <text evidence="13">Belongs to the tetrahydrofolate dehydrogenase/cyclohydrolase family.</text>
</comment>
<dbReference type="EMBL" id="DWWM01000019">
    <property type="protein sequence ID" value="HJC36101.1"/>
    <property type="molecule type" value="Genomic_DNA"/>
</dbReference>
<dbReference type="PANTHER" id="PTHR48099:SF5">
    <property type="entry name" value="C-1-TETRAHYDROFOLATE SYNTHASE, CYTOPLASMIC"/>
    <property type="match status" value="1"/>
</dbReference>
<evidence type="ECO:0000256" key="2">
    <source>
        <dbReference type="ARBA" id="ARBA00011738"/>
    </source>
</evidence>
<gene>
    <name evidence="13 16" type="primary">folD</name>
    <name evidence="16" type="ORF">H9702_03095</name>
</gene>
<dbReference type="GO" id="GO:0000105">
    <property type="term" value="P:L-histidine biosynthetic process"/>
    <property type="evidence" value="ECO:0007669"/>
    <property type="project" value="UniProtKB-KW"/>
</dbReference>
<keyword evidence="5 13" id="KW-0658">Purine biosynthesis</keyword>
<keyword evidence="10 13" id="KW-0486">Methionine biosynthesis</keyword>
<evidence type="ECO:0000256" key="1">
    <source>
        <dbReference type="ARBA" id="ARBA00004777"/>
    </source>
</evidence>
<dbReference type="PROSITE" id="PS00767">
    <property type="entry name" value="THF_DHG_CYH_2"/>
    <property type="match status" value="1"/>
</dbReference>
<evidence type="ECO:0000256" key="13">
    <source>
        <dbReference type="HAMAP-Rule" id="MF_01576"/>
    </source>
</evidence>
<feature type="binding site" evidence="13">
    <location>
        <position position="231"/>
    </location>
    <ligand>
        <name>NADP(+)</name>
        <dbReference type="ChEBI" id="CHEBI:58349"/>
    </ligand>
</feature>
<dbReference type="InterPro" id="IPR036291">
    <property type="entry name" value="NAD(P)-bd_dom_sf"/>
</dbReference>
<dbReference type="Pfam" id="PF02882">
    <property type="entry name" value="THF_DHG_CYH_C"/>
    <property type="match status" value="1"/>
</dbReference>
<dbReference type="CDD" id="cd01080">
    <property type="entry name" value="NAD_bind_m-THF_DH_Cyclohyd"/>
    <property type="match status" value="1"/>
</dbReference>
<dbReference type="Gene3D" id="3.40.50.720">
    <property type="entry name" value="NAD(P)-binding Rossmann-like Domain"/>
    <property type="match status" value="1"/>
</dbReference>
<dbReference type="InterPro" id="IPR000672">
    <property type="entry name" value="THF_DH/CycHdrlase"/>
</dbReference>
<dbReference type="GO" id="GO:0009086">
    <property type="term" value="P:methionine biosynthetic process"/>
    <property type="evidence" value="ECO:0007669"/>
    <property type="project" value="UniProtKB-KW"/>
</dbReference>
<keyword evidence="4 13" id="KW-0028">Amino-acid biosynthesis</keyword>